<dbReference type="Gene3D" id="3.40.640.10">
    <property type="entry name" value="Type I PLP-dependent aspartate aminotransferase-like (Major domain)"/>
    <property type="match status" value="1"/>
</dbReference>
<evidence type="ECO:0000313" key="8">
    <source>
        <dbReference type="Proteomes" id="UP000239590"/>
    </source>
</evidence>
<gene>
    <name evidence="7" type="ORF">C5O19_03915</name>
</gene>
<keyword evidence="7" id="KW-0032">Aminotransferase</keyword>
<name>A0A2S7IM65_9BACT</name>
<evidence type="ECO:0000256" key="3">
    <source>
        <dbReference type="ARBA" id="ARBA00022898"/>
    </source>
</evidence>
<dbReference type="PANTHER" id="PTHR21152">
    <property type="entry name" value="AMINOTRANSFERASE CLASS V"/>
    <property type="match status" value="1"/>
</dbReference>
<keyword evidence="8" id="KW-1185">Reference proteome</keyword>
<comment type="caution">
    <text evidence="7">The sequence shown here is derived from an EMBL/GenBank/DDBJ whole genome shotgun (WGS) entry which is preliminary data.</text>
</comment>
<dbReference type="GO" id="GO:0004760">
    <property type="term" value="F:L-serine-pyruvate transaminase activity"/>
    <property type="evidence" value="ECO:0007669"/>
    <property type="project" value="TreeGrafter"/>
</dbReference>
<dbReference type="Proteomes" id="UP000239590">
    <property type="component" value="Unassembled WGS sequence"/>
</dbReference>
<evidence type="ECO:0000256" key="1">
    <source>
        <dbReference type="ARBA" id="ARBA00001933"/>
    </source>
</evidence>
<dbReference type="RefSeq" id="WP_104709988.1">
    <property type="nucleotide sequence ID" value="NZ_PTRA01000001.1"/>
</dbReference>
<dbReference type="EMBL" id="PTRA01000001">
    <property type="protein sequence ID" value="PQA58817.1"/>
    <property type="molecule type" value="Genomic_DNA"/>
</dbReference>
<sequence length="346" mass="38405">MISFYPGPSQVYPQVAQYLQDAFDSGILSVNHRSGAAMELVRETYQLLHEKLDIPADYAIAFVSSATECWEIIAQSLTTRQSLHAYNGAFGQKWAEYTQKLGLNVVHQPFGLNEVLSLTTEAETICLTQNETSNGTQVKNSTLRKIREAVPNALLVVDATSSMAGVAFDWTAADVWFASVQKCFGLPAGMGLLVYGPGAVERARTINERNHYNSLLFIDENVRKFQTHYTPNVLNIYLLKRVLEQVPPIQTVAAALQQRAQSLATFFEKETSWQLLVANAAVRSDTVLAITGTIPQIEQIKQTAKARQITLGNGYGDWKETTFRIANFPAINDTDFTTLRAFLTEA</sequence>
<feature type="binding site" evidence="4">
    <location>
        <position position="324"/>
    </location>
    <ligand>
        <name>substrate</name>
    </ligand>
</feature>
<keyword evidence="3 5" id="KW-0663">Pyridoxal phosphate</keyword>
<dbReference type="PANTHER" id="PTHR21152:SF40">
    <property type="entry name" value="ALANINE--GLYOXYLATE AMINOTRANSFERASE"/>
    <property type="match status" value="1"/>
</dbReference>
<reference evidence="8" key="1">
    <citation type="submission" date="2018-02" db="EMBL/GenBank/DDBJ databases">
        <title>Genome sequencing of Solimonas sp. HR-BB.</title>
        <authorList>
            <person name="Lee Y."/>
            <person name="Jeon C.O."/>
        </authorList>
    </citation>
    <scope>NUCLEOTIDE SEQUENCE [LARGE SCALE GENOMIC DNA]</scope>
    <source>
        <strain evidence="8">HR-U</strain>
    </source>
</reference>
<evidence type="ECO:0000256" key="2">
    <source>
        <dbReference type="ARBA" id="ARBA00009236"/>
    </source>
</evidence>
<dbReference type="GO" id="GO:0008453">
    <property type="term" value="F:alanine-glyoxylate transaminase activity"/>
    <property type="evidence" value="ECO:0007669"/>
    <property type="project" value="TreeGrafter"/>
</dbReference>
<feature type="domain" description="Aminotransferase class V" evidence="6">
    <location>
        <begin position="8"/>
        <end position="309"/>
    </location>
</feature>
<comment type="similarity">
    <text evidence="2">Belongs to the class-V pyridoxal-phosphate-dependent aminotransferase family.</text>
</comment>
<evidence type="ECO:0000259" key="6">
    <source>
        <dbReference type="Pfam" id="PF00266"/>
    </source>
</evidence>
<dbReference type="PIRSF" id="PIRSF000524">
    <property type="entry name" value="SPT"/>
    <property type="match status" value="1"/>
</dbReference>
<dbReference type="InterPro" id="IPR015424">
    <property type="entry name" value="PyrdxlP-dep_Trfase"/>
</dbReference>
<dbReference type="GO" id="GO:0019265">
    <property type="term" value="P:glycine biosynthetic process, by transamination of glyoxylate"/>
    <property type="evidence" value="ECO:0007669"/>
    <property type="project" value="TreeGrafter"/>
</dbReference>
<dbReference type="InterPro" id="IPR024169">
    <property type="entry name" value="SP_NH2Trfase/AEP_transaminase"/>
</dbReference>
<dbReference type="AlphaFoldDB" id="A0A2S7IM65"/>
<dbReference type="Gene3D" id="3.90.1150.10">
    <property type="entry name" value="Aspartate Aminotransferase, domain 1"/>
    <property type="match status" value="1"/>
</dbReference>
<feature type="modified residue" description="N6-(pyridoxal phosphate)lysine" evidence="5">
    <location>
        <position position="182"/>
    </location>
</feature>
<comment type="cofactor">
    <cofactor evidence="1 5">
        <name>pyridoxal 5'-phosphate</name>
        <dbReference type="ChEBI" id="CHEBI:597326"/>
    </cofactor>
</comment>
<dbReference type="SUPFAM" id="SSF53383">
    <property type="entry name" value="PLP-dependent transferases"/>
    <property type="match status" value="1"/>
</dbReference>
<dbReference type="Pfam" id="PF00266">
    <property type="entry name" value="Aminotran_5"/>
    <property type="match status" value="1"/>
</dbReference>
<keyword evidence="7" id="KW-0808">Transferase</keyword>
<protein>
    <submittedName>
        <fullName evidence="7">Phosphoserine aminotransferase</fullName>
    </submittedName>
</protein>
<dbReference type="OrthoDB" id="975012at2"/>
<evidence type="ECO:0000313" key="7">
    <source>
        <dbReference type="EMBL" id="PQA58817.1"/>
    </source>
</evidence>
<evidence type="ECO:0000256" key="5">
    <source>
        <dbReference type="PIRSR" id="PIRSR000524-50"/>
    </source>
</evidence>
<organism evidence="7 8">
    <name type="scientific">Siphonobacter curvatus</name>
    <dbReference type="NCBI Taxonomy" id="2094562"/>
    <lineage>
        <taxon>Bacteria</taxon>
        <taxon>Pseudomonadati</taxon>
        <taxon>Bacteroidota</taxon>
        <taxon>Cytophagia</taxon>
        <taxon>Cytophagales</taxon>
        <taxon>Cytophagaceae</taxon>
        <taxon>Siphonobacter</taxon>
    </lineage>
</organism>
<evidence type="ECO:0000256" key="4">
    <source>
        <dbReference type="PIRSR" id="PIRSR000524-1"/>
    </source>
</evidence>
<dbReference type="InterPro" id="IPR000192">
    <property type="entry name" value="Aminotrans_V_dom"/>
</dbReference>
<proteinExistence type="inferred from homology"/>
<accession>A0A2S7IM65</accession>
<dbReference type="InterPro" id="IPR015422">
    <property type="entry name" value="PyrdxlP-dep_Trfase_small"/>
</dbReference>
<dbReference type="InterPro" id="IPR015421">
    <property type="entry name" value="PyrdxlP-dep_Trfase_major"/>
</dbReference>